<dbReference type="Proteomes" id="UP000324222">
    <property type="component" value="Unassembled WGS sequence"/>
</dbReference>
<reference evidence="1 2" key="1">
    <citation type="submission" date="2019-05" db="EMBL/GenBank/DDBJ databases">
        <title>Another draft genome of Portunus trituberculatus and its Hox gene families provides insights of decapod evolution.</title>
        <authorList>
            <person name="Jeong J.-H."/>
            <person name="Song I."/>
            <person name="Kim S."/>
            <person name="Choi T."/>
            <person name="Kim D."/>
            <person name="Ryu S."/>
            <person name="Kim W."/>
        </authorList>
    </citation>
    <scope>NUCLEOTIDE SEQUENCE [LARGE SCALE GENOMIC DNA]</scope>
    <source>
        <tissue evidence="1">Muscle</tissue>
    </source>
</reference>
<evidence type="ECO:0000313" key="2">
    <source>
        <dbReference type="Proteomes" id="UP000324222"/>
    </source>
</evidence>
<protein>
    <submittedName>
        <fullName evidence="1">Uncharacterized protein</fullName>
    </submittedName>
</protein>
<gene>
    <name evidence="1" type="ORF">E2C01_070701</name>
</gene>
<proteinExistence type="predicted"/>
<accession>A0A5B7HY07</accession>
<organism evidence="1 2">
    <name type="scientific">Portunus trituberculatus</name>
    <name type="common">Swimming crab</name>
    <name type="synonym">Neptunus trituberculatus</name>
    <dbReference type="NCBI Taxonomy" id="210409"/>
    <lineage>
        <taxon>Eukaryota</taxon>
        <taxon>Metazoa</taxon>
        <taxon>Ecdysozoa</taxon>
        <taxon>Arthropoda</taxon>
        <taxon>Crustacea</taxon>
        <taxon>Multicrustacea</taxon>
        <taxon>Malacostraca</taxon>
        <taxon>Eumalacostraca</taxon>
        <taxon>Eucarida</taxon>
        <taxon>Decapoda</taxon>
        <taxon>Pleocyemata</taxon>
        <taxon>Brachyura</taxon>
        <taxon>Eubrachyura</taxon>
        <taxon>Portunoidea</taxon>
        <taxon>Portunidae</taxon>
        <taxon>Portuninae</taxon>
        <taxon>Portunus</taxon>
    </lineage>
</organism>
<comment type="caution">
    <text evidence="1">The sequence shown here is derived from an EMBL/GenBank/DDBJ whole genome shotgun (WGS) entry which is preliminary data.</text>
</comment>
<sequence length="15" mass="1536">MGGPLVAPLRPSFPP</sequence>
<keyword evidence="2" id="KW-1185">Reference proteome</keyword>
<name>A0A5B7HY07_PORTR</name>
<evidence type="ECO:0000313" key="1">
    <source>
        <dbReference type="EMBL" id="MPC76292.1"/>
    </source>
</evidence>
<dbReference type="EMBL" id="VSRR010043013">
    <property type="protein sequence ID" value="MPC76292.1"/>
    <property type="molecule type" value="Genomic_DNA"/>
</dbReference>